<name>A0A833VWH4_9POAL</name>
<evidence type="ECO:0000256" key="3">
    <source>
        <dbReference type="ARBA" id="ARBA00022679"/>
    </source>
</evidence>
<protein>
    <recommendedName>
        <fullName evidence="6">O-fucosyltransferase family protein</fullName>
    </recommendedName>
</protein>
<accession>A0A833VWH4</accession>
<dbReference type="PANTHER" id="PTHR31288">
    <property type="entry name" value="O-FUCOSYLTRANSFERASE FAMILY PROTEIN"/>
    <property type="match status" value="1"/>
</dbReference>
<comment type="similarity">
    <text evidence="1">Belongs to the glycosyltransferase GT106 family.</text>
</comment>
<evidence type="ECO:0000256" key="6">
    <source>
        <dbReference type="ARBA" id="ARBA00030350"/>
    </source>
</evidence>
<evidence type="ECO:0000256" key="2">
    <source>
        <dbReference type="ARBA" id="ARBA00022676"/>
    </source>
</evidence>
<dbReference type="InterPro" id="IPR024709">
    <property type="entry name" value="FucosylTrfase_pln"/>
</dbReference>
<dbReference type="GO" id="GO:0006004">
    <property type="term" value="P:fucose metabolic process"/>
    <property type="evidence" value="ECO:0007669"/>
    <property type="project" value="UniProtKB-KW"/>
</dbReference>
<evidence type="ECO:0000256" key="4">
    <source>
        <dbReference type="ARBA" id="ARBA00023253"/>
    </source>
</evidence>
<keyword evidence="8" id="KW-1185">Reference proteome</keyword>
<dbReference type="OrthoDB" id="1899018at2759"/>
<dbReference type="InterPro" id="IPR019378">
    <property type="entry name" value="GDP-Fuc_O-FucTrfase"/>
</dbReference>
<dbReference type="AlphaFoldDB" id="A0A833VWH4"/>
<organism evidence="7 8">
    <name type="scientific">Carex littledalei</name>
    <dbReference type="NCBI Taxonomy" id="544730"/>
    <lineage>
        <taxon>Eukaryota</taxon>
        <taxon>Viridiplantae</taxon>
        <taxon>Streptophyta</taxon>
        <taxon>Embryophyta</taxon>
        <taxon>Tracheophyta</taxon>
        <taxon>Spermatophyta</taxon>
        <taxon>Magnoliopsida</taxon>
        <taxon>Liliopsida</taxon>
        <taxon>Poales</taxon>
        <taxon>Cyperaceae</taxon>
        <taxon>Cyperoideae</taxon>
        <taxon>Cariceae</taxon>
        <taxon>Carex</taxon>
        <taxon>Carex subgen. Euthyceras</taxon>
    </lineage>
</organism>
<evidence type="ECO:0000256" key="5">
    <source>
        <dbReference type="ARBA" id="ARBA00023277"/>
    </source>
</evidence>
<keyword evidence="4" id="KW-0294">Fucose metabolism</keyword>
<sequence>MAVDPRQLLAGFLTISMFVMVGNMIKRDHFDTFEVALSDSAGVEVNVIKVEERKITQVAKFTTIPTKNIATNYKEIVNQCWLKPSPKPVASSEGFVTFSLTTGPEFHISQVTDAVVIASHLGASLVLPTIRGNEVGVKRNFNDMYDVKKFTTSLSGIVKIAHELPLEFASKKPTIIRVPNRVTEEFISKTIEPIFQTSKYIHLSIIFPSISLRKRDTQNKDLNVVACQAMFHSLQLKADLHEVAQKMVEKLKALGMENGGRFVAIDFRSDMLNKRSCMVVRGRRKSCYNASEIAEFLKKLGFGPNSVVYLTETWWHEGLSPLKEAFPKTYTKDDIIPAGKKRQFLQVGNGDLHRALDFHICSNSDTFVPAISGLFYGNVAGQRIISGRTQILVPSQYVGYSAAASDFVSAYVSKKSHLAYSCLC</sequence>
<dbReference type="PANTHER" id="PTHR31288:SF5">
    <property type="entry name" value="PROTEIN MANNAN SYNTHESIS-RELATED 1"/>
    <property type="match status" value="1"/>
</dbReference>
<evidence type="ECO:0000313" key="7">
    <source>
        <dbReference type="EMBL" id="KAF3338308.1"/>
    </source>
</evidence>
<dbReference type="GO" id="GO:0016757">
    <property type="term" value="F:glycosyltransferase activity"/>
    <property type="evidence" value="ECO:0007669"/>
    <property type="project" value="UniProtKB-KW"/>
</dbReference>
<keyword evidence="3 7" id="KW-0808">Transferase</keyword>
<gene>
    <name evidence="7" type="ORF">FCM35_KLT17145</name>
</gene>
<keyword evidence="2 7" id="KW-0328">Glycosyltransferase</keyword>
<dbReference type="EMBL" id="SWLB01000005">
    <property type="protein sequence ID" value="KAF3338308.1"/>
    <property type="molecule type" value="Genomic_DNA"/>
</dbReference>
<proteinExistence type="inferred from homology"/>
<evidence type="ECO:0000256" key="1">
    <source>
        <dbReference type="ARBA" id="ARBA00007737"/>
    </source>
</evidence>
<reference evidence="7" key="1">
    <citation type="submission" date="2020-01" db="EMBL/GenBank/DDBJ databases">
        <title>Genome sequence of Kobresia littledalei, the first chromosome-level genome in the family Cyperaceae.</title>
        <authorList>
            <person name="Qu G."/>
        </authorList>
    </citation>
    <scope>NUCLEOTIDE SEQUENCE</scope>
    <source>
        <strain evidence="7">C.B.Clarke</strain>
        <tissue evidence="7">Leaf</tissue>
    </source>
</reference>
<dbReference type="Proteomes" id="UP000623129">
    <property type="component" value="Unassembled WGS sequence"/>
</dbReference>
<evidence type="ECO:0000313" key="8">
    <source>
        <dbReference type="Proteomes" id="UP000623129"/>
    </source>
</evidence>
<keyword evidence="5" id="KW-0119">Carbohydrate metabolism</keyword>
<dbReference type="Pfam" id="PF10250">
    <property type="entry name" value="O-FucT"/>
    <property type="match status" value="1"/>
</dbReference>
<comment type="caution">
    <text evidence="7">The sequence shown here is derived from an EMBL/GenBank/DDBJ whole genome shotgun (WGS) entry which is preliminary data.</text>
</comment>